<dbReference type="GO" id="GO:0019674">
    <property type="term" value="P:NAD+ metabolic process"/>
    <property type="evidence" value="ECO:0007669"/>
    <property type="project" value="InterPro"/>
</dbReference>
<dbReference type="PANTHER" id="PTHR20275">
    <property type="entry name" value="NAD KINASE"/>
    <property type="match status" value="1"/>
</dbReference>
<dbReference type="GO" id="GO:0003951">
    <property type="term" value="F:NAD+ kinase activity"/>
    <property type="evidence" value="ECO:0007669"/>
    <property type="project" value="UniProtKB-UniRule"/>
</dbReference>
<proteinExistence type="inferred from homology"/>
<comment type="subcellular location">
    <subcellularLocation>
        <location evidence="6">Cytoplasm</location>
    </subcellularLocation>
</comment>
<feature type="binding site" evidence="6">
    <location>
        <position position="170"/>
    </location>
    <ligand>
        <name>NAD(+)</name>
        <dbReference type="ChEBI" id="CHEBI:57540"/>
    </ligand>
</feature>
<comment type="similarity">
    <text evidence="6">Belongs to the NAD kinase family.</text>
</comment>
<dbReference type="AlphaFoldDB" id="A0A850DSI0"/>
<reference evidence="7 8" key="1">
    <citation type="submission" date="2020-05" db="EMBL/GenBank/DDBJ databases">
        <title>Genome Sequencing of Type Strains.</title>
        <authorList>
            <person name="Lemaire J.F."/>
            <person name="Inderbitzin P."/>
            <person name="Gregorio O.A."/>
            <person name="Collins S.B."/>
            <person name="Wespe N."/>
            <person name="Knight-Connoni V."/>
        </authorList>
    </citation>
    <scope>NUCLEOTIDE SEQUENCE [LARGE SCALE GENOMIC DNA]</scope>
    <source>
        <strain evidence="7 8">DSM 20512</strain>
    </source>
</reference>
<keyword evidence="6" id="KW-0547">Nucleotide-binding</keyword>
<comment type="cofactor">
    <cofactor evidence="6">
        <name>a divalent metal cation</name>
        <dbReference type="ChEBI" id="CHEBI:60240"/>
    </cofactor>
</comment>
<comment type="caution">
    <text evidence="6">Lacks conserved residue(s) required for the propagation of feature annotation.</text>
</comment>
<feature type="binding site" evidence="6">
    <location>
        <position position="172"/>
    </location>
    <ligand>
        <name>NAD(+)</name>
        <dbReference type="ChEBI" id="CHEBI:57540"/>
    </ligand>
</feature>
<dbReference type="GO" id="GO:0046872">
    <property type="term" value="F:metal ion binding"/>
    <property type="evidence" value="ECO:0007669"/>
    <property type="project" value="UniProtKB-UniRule"/>
</dbReference>
<dbReference type="Gene3D" id="3.40.50.10330">
    <property type="entry name" value="Probable inorganic polyphosphate/atp-NAD kinase, domain 1"/>
    <property type="match status" value="1"/>
</dbReference>
<evidence type="ECO:0000256" key="3">
    <source>
        <dbReference type="ARBA" id="ARBA00022857"/>
    </source>
</evidence>
<dbReference type="EC" id="2.7.1.23" evidence="6"/>
<feature type="binding site" evidence="6">
    <location>
        <begin position="142"/>
        <end position="143"/>
    </location>
    <ligand>
        <name>NAD(+)</name>
        <dbReference type="ChEBI" id="CHEBI:57540"/>
    </ligand>
</feature>
<dbReference type="EMBL" id="JABMCG010000090">
    <property type="protein sequence ID" value="NUU27498.1"/>
    <property type="molecule type" value="Genomic_DNA"/>
</dbReference>
<dbReference type="HAMAP" id="MF_00361">
    <property type="entry name" value="NAD_kinase"/>
    <property type="match status" value="1"/>
</dbReference>
<keyword evidence="2 6" id="KW-0418">Kinase</keyword>
<dbReference type="GO" id="GO:0006741">
    <property type="term" value="P:NADP+ biosynthetic process"/>
    <property type="evidence" value="ECO:0007669"/>
    <property type="project" value="UniProtKB-UniRule"/>
</dbReference>
<dbReference type="Pfam" id="PF01513">
    <property type="entry name" value="NAD_kinase"/>
    <property type="match status" value="1"/>
</dbReference>
<dbReference type="GO" id="GO:0051287">
    <property type="term" value="F:NAD binding"/>
    <property type="evidence" value="ECO:0007669"/>
    <property type="project" value="UniProtKB-ARBA"/>
</dbReference>
<dbReference type="RefSeq" id="WP_175325450.1">
    <property type="nucleotide sequence ID" value="NZ_BAAAWP010000001.1"/>
</dbReference>
<keyword evidence="4 6" id="KW-0520">NAD</keyword>
<dbReference type="InterPro" id="IPR002504">
    <property type="entry name" value="NADK"/>
</dbReference>
<organism evidence="7 8">
    <name type="scientific">Curtobacterium citreum</name>
    <dbReference type="NCBI Taxonomy" id="2036"/>
    <lineage>
        <taxon>Bacteria</taxon>
        <taxon>Bacillati</taxon>
        <taxon>Actinomycetota</taxon>
        <taxon>Actinomycetes</taxon>
        <taxon>Micrococcales</taxon>
        <taxon>Microbacteriaceae</taxon>
        <taxon>Curtobacterium</taxon>
    </lineage>
</organism>
<dbReference type="Pfam" id="PF20143">
    <property type="entry name" value="NAD_kinase_C"/>
    <property type="match status" value="1"/>
</dbReference>
<dbReference type="SUPFAM" id="SSF111331">
    <property type="entry name" value="NAD kinase/diacylglycerol kinase-like"/>
    <property type="match status" value="1"/>
</dbReference>
<feature type="binding site" evidence="6">
    <location>
        <position position="180"/>
    </location>
    <ligand>
        <name>NAD(+)</name>
        <dbReference type="ChEBI" id="CHEBI:57540"/>
    </ligand>
</feature>
<keyword evidence="6" id="KW-0963">Cytoplasm</keyword>
<evidence type="ECO:0000256" key="5">
    <source>
        <dbReference type="ARBA" id="ARBA00047925"/>
    </source>
</evidence>
<dbReference type="InterPro" id="IPR017438">
    <property type="entry name" value="ATP-NAD_kinase_N"/>
</dbReference>
<accession>A0A850DSI0</accession>
<dbReference type="GO" id="GO:0005737">
    <property type="term" value="C:cytoplasm"/>
    <property type="evidence" value="ECO:0007669"/>
    <property type="project" value="UniProtKB-SubCell"/>
</dbReference>
<sequence length="311" mass="33083">MEQPVVGLVVHPTKNVQESVATLQRWNASGQGRLVARRSDAQRLGGGVDVVEEDDFTDQIDLVVALGGDGTMLGAMRLVAKRPVPVLGVNYGNVGFLVEIEPPELEAALDRLSAGEYQLEPHHALEARLSWSGARTDYLAFNDLTVVRRPGAGQVSADLSVGGLGYGYYRADAIVAATPAGSTAYNYAAGGPVLSPALSGSVVTPVAPMAGIDRAVVLAARERYRLDIAEGTRSAALEVDGLVVGEVATGAQIDVRLRKDAASVVRLDAERHGRTGRVKLSLLDLPVRPDQLIELIPQDLRQRLNRDLEDG</sequence>
<feature type="binding site" evidence="6">
    <location>
        <begin position="69"/>
        <end position="70"/>
    </location>
    <ligand>
        <name>NAD(+)</name>
        <dbReference type="ChEBI" id="CHEBI:57540"/>
    </ligand>
</feature>
<dbReference type="Proteomes" id="UP000539146">
    <property type="component" value="Unassembled WGS sequence"/>
</dbReference>
<keyword evidence="6" id="KW-0067">ATP-binding</keyword>
<keyword evidence="3 6" id="KW-0521">NADP</keyword>
<name>A0A850DSI0_9MICO</name>
<comment type="catalytic activity">
    <reaction evidence="5 6">
        <text>NAD(+) + ATP = ADP + NADP(+) + H(+)</text>
        <dbReference type="Rhea" id="RHEA:18629"/>
        <dbReference type="ChEBI" id="CHEBI:15378"/>
        <dbReference type="ChEBI" id="CHEBI:30616"/>
        <dbReference type="ChEBI" id="CHEBI:57540"/>
        <dbReference type="ChEBI" id="CHEBI:58349"/>
        <dbReference type="ChEBI" id="CHEBI:456216"/>
        <dbReference type="EC" id="2.7.1.23"/>
    </reaction>
</comment>
<dbReference type="PANTHER" id="PTHR20275:SF0">
    <property type="entry name" value="NAD KINASE"/>
    <property type="match status" value="1"/>
</dbReference>
<dbReference type="Gene3D" id="2.60.200.30">
    <property type="entry name" value="Probable inorganic polyphosphate/atp-NAD kinase, domain 2"/>
    <property type="match status" value="1"/>
</dbReference>
<comment type="caution">
    <text evidence="7">The sequence shown here is derived from an EMBL/GenBank/DDBJ whole genome shotgun (WGS) entry which is preliminary data.</text>
</comment>
<feature type="active site" description="Proton acceptor" evidence="6">
    <location>
        <position position="69"/>
    </location>
</feature>
<evidence type="ECO:0000256" key="4">
    <source>
        <dbReference type="ARBA" id="ARBA00023027"/>
    </source>
</evidence>
<feature type="binding site" evidence="6">
    <location>
        <position position="207"/>
    </location>
    <ligand>
        <name>NAD(+)</name>
        <dbReference type="ChEBI" id="CHEBI:57540"/>
    </ligand>
</feature>
<evidence type="ECO:0000256" key="2">
    <source>
        <dbReference type="ARBA" id="ARBA00022777"/>
    </source>
</evidence>
<comment type="function">
    <text evidence="6">Involved in the regulation of the intracellular balance of NAD and NADP, and is a key enzyme in the biosynthesis of NADP. Catalyzes specifically the phosphorylation on 2'-hydroxyl of the adenosine moiety of NAD to yield NADP.</text>
</comment>
<dbReference type="GO" id="GO:0005524">
    <property type="term" value="F:ATP binding"/>
    <property type="evidence" value="ECO:0007669"/>
    <property type="project" value="UniProtKB-KW"/>
</dbReference>
<evidence type="ECO:0000256" key="6">
    <source>
        <dbReference type="HAMAP-Rule" id="MF_00361"/>
    </source>
</evidence>
<dbReference type="InterPro" id="IPR016064">
    <property type="entry name" value="NAD/diacylglycerol_kinase_sf"/>
</dbReference>
<protein>
    <recommendedName>
        <fullName evidence="6">NAD kinase</fullName>
        <ecNumber evidence="6">2.7.1.23</ecNumber>
    </recommendedName>
    <alternativeName>
        <fullName evidence="6">ATP-dependent NAD kinase</fullName>
    </alternativeName>
</protein>
<gene>
    <name evidence="6" type="primary">nadK</name>
    <name evidence="7" type="ORF">HP467_05140</name>
</gene>
<dbReference type="InterPro" id="IPR017437">
    <property type="entry name" value="ATP-NAD_kinase_PpnK-typ_C"/>
</dbReference>
<evidence type="ECO:0000256" key="1">
    <source>
        <dbReference type="ARBA" id="ARBA00022679"/>
    </source>
</evidence>
<evidence type="ECO:0000313" key="7">
    <source>
        <dbReference type="EMBL" id="NUU27498.1"/>
    </source>
</evidence>
<evidence type="ECO:0000313" key="8">
    <source>
        <dbReference type="Proteomes" id="UP000539146"/>
    </source>
</evidence>
<keyword evidence="1 6" id="KW-0808">Transferase</keyword>